<evidence type="ECO:0000256" key="4">
    <source>
        <dbReference type="ARBA" id="ARBA00022840"/>
    </source>
</evidence>
<dbReference type="InterPro" id="IPR024788">
    <property type="entry name" value="Malectin-like_Carb-bd_dom"/>
</dbReference>
<name>A0A4S8K678_MUSBA</name>
<evidence type="ECO:0000313" key="8">
    <source>
        <dbReference type="Proteomes" id="UP000317650"/>
    </source>
</evidence>
<evidence type="ECO:0000256" key="3">
    <source>
        <dbReference type="ARBA" id="ARBA00022741"/>
    </source>
</evidence>
<dbReference type="PANTHER" id="PTHR34590:SF6">
    <property type="entry name" value="RECEPTOR-LIKE KINASE"/>
    <property type="match status" value="1"/>
</dbReference>
<dbReference type="Gene3D" id="2.60.120.430">
    <property type="entry name" value="Galactose-binding lectin"/>
    <property type="match status" value="1"/>
</dbReference>
<evidence type="ECO:0000256" key="2">
    <source>
        <dbReference type="ARBA" id="ARBA00022679"/>
    </source>
</evidence>
<comment type="subcellular location">
    <subcellularLocation>
        <location evidence="1">Membrane</location>
        <topology evidence="1">Single-pass type I membrane protein</topology>
    </subcellularLocation>
</comment>
<keyword evidence="8" id="KW-1185">Reference proteome</keyword>
<feature type="domain" description="Malectin-like" evidence="6">
    <location>
        <begin position="46"/>
        <end position="208"/>
    </location>
</feature>
<evidence type="ECO:0000256" key="5">
    <source>
        <dbReference type="ARBA" id="ARBA00023180"/>
    </source>
</evidence>
<evidence type="ECO:0000256" key="1">
    <source>
        <dbReference type="ARBA" id="ARBA00004479"/>
    </source>
</evidence>
<dbReference type="Pfam" id="PF12819">
    <property type="entry name" value="Malectin_like"/>
    <property type="match status" value="1"/>
</dbReference>
<dbReference type="STRING" id="52838.A0A4S8K678"/>
<sequence>MVAVQVYYLHCTLLRLSFFHLPEPPFGIGKATYMLDREDPADNFLIDCGATSTVTVPGGRSFKTDAHFLSAADDVRASVSDAPGIPSLPYLSARVCHKDAAYSFTLARPGSHWIRLHFFPVETDFDLTSASSPLTPTTSSSHSFTVGDPSKWVLKEYLINATSPRLTIHFYPLRNFVAFVNGIEVVSAPDVLMPDTASTVLPVREVAGLSLYAYQHGPFLQSRSAAKKVSVSPRIIKYPDGTAPNSVYATAVKMADAGVESPNFNSLNDLYFNVYPNGLMAISGLDLSTVTSGLAMPYYKDLVLNASGATG</sequence>
<protein>
    <recommendedName>
        <fullName evidence="6">Malectin-like domain-containing protein</fullName>
    </recommendedName>
</protein>
<dbReference type="Proteomes" id="UP000317650">
    <property type="component" value="Chromosome 8"/>
</dbReference>
<evidence type="ECO:0000259" key="6">
    <source>
        <dbReference type="Pfam" id="PF12819"/>
    </source>
</evidence>
<dbReference type="InterPro" id="IPR045272">
    <property type="entry name" value="ANXUR1/2-like"/>
</dbReference>
<dbReference type="GO" id="GO:0004714">
    <property type="term" value="F:transmembrane receptor protein tyrosine kinase activity"/>
    <property type="evidence" value="ECO:0007669"/>
    <property type="project" value="InterPro"/>
</dbReference>
<organism evidence="7 8">
    <name type="scientific">Musa balbisiana</name>
    <name type="common">Banana</name>
    <dbReference type="NCBI Taxonomy" id="52838"/>
    <lineage>
        <taxon>Eukaryota</taxon>
        <taxon>Viridiplantae</taxon>
        <taxon>Streptophyta</taxon>
        <taxon>Embryophyta</taxon>
        <taxon>Tracheophyta</taxon>
        <taxon>Spermatophyta</taxon>
        <taxon>Magnoliopsida</taxon>
        <taxon>Liliopsida</taxon>
        <taxon>Zingiberales</taxon>
        <taxon>Musaceae</taxon>
        <taxon>Musa</taxon>
    </lineage>
</organism>
<dbReference type="AlphaFoldDB" id="A0A4S8K678"/>
<keyword evidence="2" id="KW-0808">Transferase</keyword>
<reference evidence="7 8" key="1">
    <citation type="journal article" date="2019" name="Nat. Plants">
        <title>Genome sequencing of Musa balbisiana reveals subgenome evolution and function divergence in polyploid bananas.</title>
        <authorList>
            <person name="Yao X."/>
        </authorList>
    </citation>
    <scope>NUCLEOTIDE SEQUENCE [LARGE SCALE GENOMIC DNA]</scope>
    <source>
        <strain evidence="8">cv. DH-PKW</strain>
        <tissue evidence="7">Leaves</tissue>
    </source>
</reference>
<accession>A0A4S8K678</accession>
<dbReference type="GO" id="GO:0005524">
    <property type="term" value="F:ATP binding"/>
    <property type="evidence" value="ECO:0007669"/>
    <property type="project" value="UniProtKB-KW"/>
</dbReference>
<comment type="caution">
    <text evidence="7">The sequence shown here is derived from an EMBL/GenBank/DDBJ whole genome shotgun (WGS) entry which is preliminary data.</text>
</comment>
<evidence type="ECO:0000313" key="7">
    <source>
        <dbReference type="EMBL" id="THU70402.1"/>
    </source>
</evidence>
<gene>
    <name evidence="7" type="ORF">C4D60_Mb08t24610</name>
</gene>
<keyword evidence="3" id="KW-0547">Nucleotide-binding</keyword>
<dbReference type="EMBL" id="PYDT01000002">
    <property type="protein sequence ID" value="THU70402.1"/>
    <property type="molecule type" value="Genomic_DNA"/>
</dbReference>
<proteinExistence type="predicted"/>
<dbReference type="GO" id="GO:0016020">
    <property type="term" value="C:membrane"/>
    <property type="evidence" value="ECO:0007669"/>
    <property type="project" value="UniProtKB-SubCell"/>
</dbReference>
<dbReference type="PANTHER" id="PTHR34590">
    <property type="entry name" value="OS03G0124300 PROTEIN-RELATED"/>
    <property type="match status" value="1"/>
</dbReference>
<keyword evidence="5" id="KW-0325">Glycoprotein</keyword>
<keyword evidence="4" id="KW-0067">ATP-binding</keyword>